<evidence type="ECO:0000313" key="3">
    <source>
        <dbReference type="Proteomes" id="UP000180215"/>
    </source>
</evidence>
<dbReference type="EMBL" id="MNAO01000347">
    <property type="protein sequence ID" value="OHV15096.1"/>
    <property type="molecule type" value="Genomic_DNA"/>
</dbReference>
<dbReference type="Proteomes" id="UP000180215">
    <property type="component" value="Unassembled WGS sequence"/>
</dbReference>
<gene>
    <name evidence="2" type="ORF">BK022_21545</name>
</gene>
<evidence type="ECO:0000256" key="1">
    <source>
        <dbReference type="SAM" id="MobiDB-lite"/>
    </source>
</evidence>
<protein>
    <submittedName>
        <fullName evidence="2">Uncharacterized protein</fullName>
    </submittedName>
</protein>
<feature type="region of interest" description="Disordered" evidence="1">
    <location>
        <begin position="59"/>
        <end position="78"/>
    </location>
</feature>
<reference evidence="2 3" key="1">
    <citation type="submission" date="2016-10" db="EMBL/GenBank/DDBJ databases">
        <title>Draft genome sequence of Methylobacterium extorquens CP3, a seed endophyte of Crotalaria pumila with plant growth-promoting and metal tolerance properties.</title>
        <authorList>
            <person name="Sanchez-Lopez A.S."/>
            <person name="Van Hamme J.D."/>
            <person name="Thijs S."/>
            <person name="Mcammond B.M."/>
            <person name="Stevens V."/>
            <person name="Gonzalez-Chavez M.D.C."/>
            <person name="Vangronsveld J."/>
        </authorList>
    </citation>
    <scope>NUCLEOTIDE SEQUENCE [LARGE SCALE GENOMIC DNA]</scope>
    <source>
        <strain evidence="2 3">CP3</strain>
    </source>
</reference>
<dbReference type="AlphaFoldDB" id="A0A1S1P1V0"/>
<proteinExistence type="predicted"/>
<feature type="region of interest" description="Disordered" evidence="1">
    <location>
        <begin position="21"/>
        <end position="48"/>
    </location>
</feature>
<name>A0A1S1P1V0_METEX</name>
<evidence type="ECO:0000313" key="2">
    <source>
        <dbReference type="EMBL" id="OHV15096.1"/>
    </source>
</evidence>
<comment type="caution">
    <text evidence="2">The sequence shown here is derived from an EMBL/GenBank/DDBJ whole genome shotgun (WGS) entry which is preliminary data.</text>
</comment>
<sequence>MRDLIAYLRRMAKLTVVFDTGSRRLRQRHSSDRPQQSRGAGRHGQMCEQPGSWLSAECETGPGLRPGQPAGALGMAGE</sequence>
<accession>A0A1S1P1V0</accession>
<organism evidence="2 3">
    <name type="scientific">Methylorubrum extorquens</name>
    <name type="common">Methylobacterium dichloromethanicum</name>
    <name type="synonym">Methylobacterium extorquens</name>
    <dbReference type="NCBI Taxonomy" id="408"/>
    <lineage>
        <taxon>Bacteria</taxon>
        <taxon>Pseudomonadati</taxon>
        <taxon>Pseudomonadota</taxon>
        <taxon>Alphaproteobacteria</taxon>
        <taxon>Hyphomicrobiales</taxon>
        <taxon>Methylobacteriaceae</taxon>
        <taxon>Methylorubrum</taxon>
    </lineage>
</organism>